<organism evidence="3 4">
    <name type="scientific">Rhodococcus rhodochrous</name>
    <dbReference type="NCBI Taxonomy" id="1829"/>
    <lineage>
        <taxon>Bacteria</taxon>
        <taxon>Bacillati</taxon>
        <taxon>Actinomycetota</taxon>
        <taxon>Actinomycetes</taxon>
        <taxon>Mycobacteriales</taxon>
        <taxon>Nocardiaceae</taxon>
        <taxon>Rhodococcus</taxon>
    </lineage>
</organism>
<dbReference type="PANTHER" id="PTHR43767:SF7">
    <property type="entry name" value="MEDIUM_LONG-CHAIN-FATTY-ACID--COA LIGASE FADD8"/>
    <property type="match status" value="1"/>
</dbReference>
<dbReference type="PANTHER" id="PTHR43767">
    <property type="entry name" value="LONG-CHAIN-FATTY-ACID--COA LIGASE"/>
    <property type="match status" value="1"/>
</dbReference>
<dbReference type="InterPro" id="IPR020845">
    <property type="entry name" value="AMP-binding_CS"/>
</dbReference>
<evidence type="ECO:0000259" key="2">
    <source>
        <dbReference type="Pfam" id="PF13193"/>
    </source>
</evidence>
<evidence type="ECO:0000313" key="3">
    <source>
        <dbReference type="EMBL" id="UZF48222.1"/>
    </source>
</evidence>
<dbReference type="Gene3D" id="3.30.300.30">
    <property type="match status" value="1"/>
</dbReference>
<geneLocation type="plasmid" evidence="3 4">
    <name>pGD02.2.1</name>
</geneLocation>
<feature type="domain" description="AMP-binding enzyme C-terminal" evidence="2">
    <location>
        <begin position="427"/>
        <end position="500"/>
    </location>
</feature>
<dbReference type="SUPFAM" id="SSF56801">
    <property type="entry name" value="Acetyl-CoA synthetase-like"/>
    <property type="match status" value="1"/>
</dbReference>
<evidence type="ECO:0000259" key="1">
    <source>
        <dbReference type="Pfam" id="PF00501"/>
    </source>
</evidence>
<proteinExistence type="predicted"/>
<reference evidence="3 4" key="1">
    <citation type="journal article" date="2021" name="Front. Microbiol.">
        <title>Bacterial Transformation of Aromatic Monomers in Softwood Black Liquor.</title>
        <authorList>
            <person name="Navas L.E."/>
            <person name="Dexter G."/>
            <person name="Liu J."/>
            <person name="Levy-Booth D."/>
            <person name="Cho M."/>
            <person name="Jang S.K."/>
            <person name="Mansfield S.D."/>
            <person name="Renneckar S."/>
            <person name="Mohn W.W."/>
            <person name="Eltis L.D."/>
        </authorList>
    </citation>
    <scope>NUCLEOTIDE SEQUENCE [LARGE SCALE GENOMIC DNA]</scope>
    <source>
        <strain evidence="3 4">GD02</strain>
    </source>
</reference>
<keyword evidence="3" id="KW-0614">Plasmid</keyword>
<gene>
    <name evidence="3" type="ORF">KUM34_028095</name>
</gene>
<dbReference type="InterPro" id="IPR045851">
    <property type="entry name" value="AMP-bd_C_sf"/>
</dbReference>
<dbReference type="GO" id="GO:0016877">
    <property type="term" value="F:ligase activity, forming carbon-sulfur bonds"/>
    <property type="evidence" value="ECO:0007669"/>
    <property type="project" value="UniProtKB-ARBA"/>
</dbReference>
<dbReference type="EMBL" id="CP083975">
    <property type="protein sequence ID" value="UZF48222.1"/>
    <property type="molecule type" value="Genomic_DNA"/>
</dbReference>
<feature type="domain" description="AMP-dependent synthetase/ligase" evidence="1">
    <location>
        <begin position="9"/>
        <end position="376"/>
    </location>
</feature>
<dbReference type="AlphaFoldDB" id="A0AA46X465"/>
<dbReference type="Pfam" id="PF00501">
    <property type="entry name" value="AMP-binding"/>
    <property type="match status" value="1"/>
</dbReference>
<dbReference type="InterPro" id="IPR025110">
    <property type="entry name" value="AMP-bd_C"/>
</dbReference>
<dbReference type="InterPro" id="IPR000873">
    <property type="entry name" value="AMP-dep_synth/lig_dom"/>
</dbReference>
<evidence type="ECO:0000313" key="4">
    <source>
        <dbReference type="Proteomes" id="UP001162740"/>
    </source>
</evidence>
<dbReference type="InterPro" id="IPR042099">
    <property type="entry name" value="ANL_N_sf"/>
</dbReference>
<dbReference type="InterPro" id="IPR050237">
    <property type="entry name" value="ATP-dep_AMP-bd_enzyme"/>
</dbReference>
<dbReference type="Proteomes" id="UP001162740">
    <property type="component" value="Plasmid pGD02.2.1"/>
</dbReference>
<dbReference type="Gene3D" id="3.40.50.12780">
    <property type="entry name" value="N-terminal domain of ligase-like"/>
    <property type="match status" value="1"/>
</dbReference>
<dbReference type="PROSITE" id="PS00455">
    <property type="entry name" value="AMP_BINDING"/>
    <property type="match status" value="1"/>
</dbReference>
<dbReference type="Pfam" id="PF13193">
    <property type="entry name" value="AMP-binding_C"/>
    <property type="match status" value="1"/>
</dbReference>
<sequence>MRQSLRDAFDHSLKLNADTVAIEFDEQRITYAELDNWAAAVATQLSGLGVGPGDPVAIYLHNCPAFFAVDIAIARLGAVKVPLNYMLPIGTIRHCLHSARVRVMVTGTRLAEAARSASADLPDLIVLEATEDKLAAAMSTSILVGQPDADAEVAPVPAQGSAVTPESPAALYFTGGTTGLPKGVLHSQQSTLALHYAQLLEAEILHDERLLLMTPLAHAAGLFGQSALIRGATIVLTDGFDADTTAQLLTDAGITWVFLVPTMIYRLIDILEGTERDLSLRTIVYGAAPIAPSRLEQALAVFGQVFVQLYGQTESPNWGTRLAKKDHDVSRPHLLGSCGQASIMADVKIIDDSGRSLGPNETGEICLRTPYLLDRYVDAPEATSEKFLDGWIRTGDIGTLDSAGYLYLLDRKSDMVISGGMNVYCREVEDVLTTHPSIKDVAVIGIPHPDWGESVHAVVVPGARFDAQEVIEWTRGRLAAYARPKTIEVVDSLPETPFGKVDKKVLRAPHWADQVRAIG</sequence>
<accession>A0AA46X465</accession>
<protein>
    <submittedName>
        <fullName evidence="3">AMP-binding protein</fullName>
    </submittedName>
</protein>
<name>A0AA46X465_RHORH</name>